<dbReference type="InterPro" id="IPR036291">
    <property type="entry name" value="NAD(P)-bd_dom_sf"/>
</dbReference>
<dbReference type="InterPro" id="IPR052711">
    <property type="entry name" value="Zinc_ADH-like"/>
</dbReference>
<dbReference type="InterPro" id="IPR013154">
    <property type="entry name" value="ADH-like_N"/>
</dbReference>
<proteinExistence type="predicted"/>
<evidence type="ECO:0000313" key="2">
    <source>
        <dbReference type="EMBL" id="GHO93842.1"/>
    </source>
</evidence>
<dbReference type="InterPro" id="IPR020843">
    <property type="entry name" value="ER"/>
</dbReference>
<gene>
    <name evidence="2" type="ORF">KSF_038900</name>
</gene>
<keyword evidence="3" id="KW-1185">Reference proteome</keyword>
<sequence>MYAWYLVPVDGVTQLQKRELEQPHAGPGQVLVKIRAASLNHRDLYMLERSAAANSPLIPLSDAVGEVQALGEGSTHFNVGDRVLLPFFPRWFDGPPREEVLPARGEPGTPGVLVDYVVAEERELLTLPEHLTYTEGATLPCAGVTAWNALSTGNLQAGETVLALGTGGVSIFGIQFAKAAGARAIVTSRSEEKLQKARSLGADETIHTPTYPQWDEQVRTLTGGHGVDHVLEVGGADTITHSLRSIRLGGHVDLIGGLGGFTGAVNLGDLRSRLGVVQTFYVGNLATFAAMNDFITQHRIHPVIDRTFPFEQAPAAFEYLAGGAHLGKVVIEW</sequence>
<evidence type="ECO:0000313" key="3">
    <source>
        <dbReference type="Proteomes" id="UP000597444"/>
    </source>
</evidence>
<dbReference type="SUPFAM" id="SSF51735">
    <property type="entry name" value="NAD(P)-binding Rossmann-fold domains"/>
    <property type="match status" value="1"/>
</dbReference>
<protein>
    <submittedName>
        <fullName evidence="2">NADPH:quinone oxidoreductase</fullName>
    </submittedName>
</protein>
<dbReference type="SMART" id="SM00829">
    <property type="entry name" value="PKS_ER"/>
    <property type="match status" value="1"/>
</dbReference>
<dbReference type="Pfam" id="PF00107">
    <property type="entry name" value="ADH_zinc_N"/>
    <property type="match status" value="1"/>
</dbReference>
<dbReference type="PANTHER" id="PTHR45033">
    <property type="match status" value="1"/>
</dbReference>
<evidence type="ECO:0000259" key="1">
    <source>
        <dbReference type="SMART" id="SM00829"/>
    </source>
</evidence>
<dbReference type="InterPro" id="IPR013149">
    <property type="entry name" value="ADH-like_C"/>
</dbReference>
<dbReference type="Gene3D" id="3.90.180.10">
    <property type="entry name" value="Medium-chain alcohol dehydrogenases, catalytic domain"/>
    <property type="match status" value="1"/>
</dbReference>
<dbReference type="InterPro" id="IPR011032">
    <property type="entry name" value="GroES-like_sf"/>
</dbReference>
<dbReference type="Pfam" id="PF08240">
    <property type="entry name" value="ADH_N"/>
    <property type="match status" value="1"/>
</dbReference>
<organism evidence="2 3">
    <name type="scientific">Reticulibacter mediterranei</name>
    <dbReference type="NCBI Taxonomy" id="2778369"/>
    <lineage>
        <taxon>Bacteria</taxon>
        <taxon>Bacillati</taxon>
        <taxon>Chloroflexota</taxon>
        <taxon>Ktedonobacteria</taxon>
        <taxon>Ktedonobacterales</taxon>
        <taxon>Reticulibacteraceae</taxon>
        <taxon>Reticulibacter</taxon>
    </lineage>
</organism>
<accession>A0A8J3N485</accession>
<feature type="domain" description="Enoyl reductase (ER)" evidence="1">
    <location>
        <begin position="11"/>
        <end position="331"/>
    </location>
</feature>
<dbReference type="CDD" id="cd08276">
    <property type="entry name" value="MDR7"/>
    <property type="match status" value="1"/>
</dbReference>
<reference evidence="2" key="1">
    <citation type="submission" date="2020-10" db="EMBL/GenBank/DDBJ databases">
        <title>Taxonomic study of unclassified bacteria belonging to the class Ktedonobacteria.</title>
        <authorList>
            <person name="Yabe S."/>
            <person name="Wang C.M."/>
            <person name="Zheng Y."/>
            <person name="Sakai Y."/>
            <person name="Cavaletti L."/>
            <person name="Monciardini P."/>
            <person name="Donadio S."/>
        </authorList>
    </citation>
    <scope>NUCLEOTIDE SEQUENCE</scope>
    <source>
        <strain evidence="2">ID150040</strain>
    </source>
</reference>
<dbReference type="PANTHER" id="PTHR45033:SF2">
    <property type="entry name" value="ZINC-TYPE ALCOHOL DEHYDROGENASE-LIKE PROTEIN C1773.06C"/>
    <property type="match status" value="1"/>
</dbReference>
<dbReference type="Proteomes" id="UP000597444">
    <property type="component" value="Unassembled WGS sequence"/>
</dbReference>
<name>A0A8J3N485_9CHLR</name>
<comment type="caution">
    <text evidence="2">The sequence shown here is derived from an EMBL/GenBank/DDBJ whole genome shotgun (WGS) entry which is preliminary data.</text>
</comment>
<dbReference type="GO" id="GO:0016491">
    <property type="term" value="F:oxidoreductase activity"/>
    <property type="evidence" value="ECO:0007669"/>
    <property type="project" value="InterPro"/>
</dbReference>
<dbReference type="EMBL" id="BNJK01000001">
    <property type="protein sequence ID" value="GHO93842.1"/>
    <property type="molecule type" value="Genomic_DNA"/>
</dbReference>
<dbReference type="Gene3D" id="3.40.50.720">
    <property type="entry name" value="NAD(P)-binding Rossmann-like Domain"/>
    <property type="match status" value="1"/>
</dbReference>
<dbReference type="AlphaFoldDB" id="A0A8J3N485"/>
<dbReference type="RefSeq" id="WP_220204612.1">
    <property type="nucleotide sequence ID" value="NZ_BNJK01000001.1"/>
</dbReference>
<dbReference type="SUPFAM" id="SSF50129">
    <property type="entry name" value="GroES-like"/>
    <property type="match status" value="1"/>
</dbReference>